<feature type="transmembrane region" description="Helical" evidence="8">
    <location>
        <begin position="418"/>
        <end position="443"/>
    </location>
</feature>
<sequence length="584" mass="62265">MPNLNFPASIQFLHHTVPFTNTWRPCAPGEANSGSSSRVSADRTYYTPRGQHLVRPKYRRRISQAWGRGRETGRPGSRGTQATQAATAPGAGRARGLPGSSRSLPASGRGGSPGPRWQGGGVVRTPRLRGGSEPRGGRGGRLPEGSPEGGHAWPWTPVPSAAPASPRAPSGSDAGVRPGGVRSPGLQDPLQLPLRVPAPPPLALRTPSPRASGCCPSAPPRPAAGPAPRPRHSRAGPAPRREPPAPPPVSAGGRGGGGGAGAGASRDPTFPKRGISWDLLPSVSSQGACRKFKETEFKKCNMARGCLCCLKYMMFLFNLIFWALCWVGHLTKTDLRENGGTLVHTSHARSKGSAGQLCGCGLLGVGIWLSVSQGNFATFSPSFPSLSAANLVIAIGTIVMVTGFLGCLGAIKENKCLLLSFFIVLLIILLAELILLILFFVYMDKVNENAKKDLKEGLLLYNTENNVGLKNAWNIIQAEMRCCGVTDYTDWYPVLGENTVPDRCCMENSQGCGRNTTTPLWRTGCYEKVKTWFDDNKHVLGTVGMCILIMQVRGLLGASQLELPAGPKPEAEDEAHTHTHTHTH</sequence>
<evidence type="ECO:0000256" key="5">
    <source>
        <dbReference type="ARBA" id="ARBA00023136"/>
    </source>
</evidence>
<protein>
    <submittedName>
        <fullName evidence="9">Tetraspanin 9</fullName>
    </submittedName>
</protein>
<proteinExistence type="inferred from homology"/>
<accession>A0ABI7ZIY1</accession>
<name>A0ABI7ZIY1_FELCA</name>
<reference evidence="9" key="2">
    <citation type="submission" date="2025-08" db="UniProtKB">
        <authorList>
            <consortium name="Ensembl"/>
        </authorList>
    </citation>
    <scope>IDENTIFICATION</scope>
    <source>
        <strain evidence="9">breed Abyssinian</strain>
    </source>
</reference>
<keyword evidence="10" id="KW-1185">Reference proteome</keyword>
<keyword evidence="5 8" id="KW-0472">Membrane</keyword>
<keyword evidence="6" id="KW-0325">Glycoprotein</keyword>
<reference evidence="9" key="3">
    <citation type="submission" date="2025-09" db="UniProtKB">
        <authorList>
            <consortium name="Ensembl"/>
        </authorList>
    </citation>
    <scope>IDENTIFICATION</scope>
    <source>
        <strain evidence="9">breed Abyssinian</strain>
    </source>
</reference>
<dbReference type="SUPFAM" id="SSF48652">
    <property type="entry name" value="Tetraspanin"/>
    <property type="match status" value="1"/>
</dbReference>
<feature type="transmembrane region" description="Helical" evidence="8">
    <location>
        <begin position="391"/>
        <end position="411"/>
    </location>
</feature>
<feature type="compositionally biased region" description="Low complexity" evidence="7">
    <location>
        <begin position="143"/>
        <end position="174"/>
    </location>
</feature>
<evidence type="ECO:0000313" key="9">
    <source>
        <dbReference type="Ensembl" id="ENSFCTP00005046836.1"/>
    </source>
</evidence>
<feature type="region of interest" description="Disordered" evidence="7">
    <location>
        <begin position="563"/>
        <end position="584"/>
    </location>
</feature>
<feature type="compositionally biased region" description="Pro residues" evidence="7">
    <location>
        <begin position="217"/>
        <end position="228"/>
    </location>
</feature>
<dbReference type="Pfam" id="PF00335">
    <property type="entry name" value="Tetraspanin"/>
    <property type="match status" value="1"/>
</dbReference>
<feature type="region of interest" description="Disordered" evidence="7">
    <location>
        <begin position="28"/>
        <end position="268"/>
    </location>
</feature>
<evidence type="ECO:0000256" key="1">
    <source>
        <dbReference type="ARBA" id="ARBA00004141"/>
    </source>
</evidence>
<feature type="compositionally biased region" description="Basic residues" evidence="7">
    <location>
        <begin position="52"/>
        <end position="62"/>
    </location>
</feature>
<dbReference type="Ensembl" id="ENSFCTT00005064534.1">
    <property type="protein sequence ID" value="ENSFCTP00005046836.1"/>
    <property type="gene ID" value="ENSFCTG00005022363.1"/>
</dbReference>
<dbReference type="Proteomes" id="UP000823872">
    <property type="component" value="Chromosome B4"/>
</dbReference>
<gene>
    <name evidence="9" type="primary">TSPAN9</name>
</gene>
<comment type="similarity">
    <text evidence="2">Belongs to the tetraspanin (TM4SF) family.</text>
</comment>
<reference evidence="9 10" key="1">
    <citation type="submission" date="2021-02" db="EMBL/GenBank/DDBJ databases">
        <title>Safari Cat Assemblies.</title>
        <authorList>
            <person name="Bredemeyer K.R."/>
            <person name="Murphy W.J."/>
        </authorList>
    </citation>
    <scope>NUCLEOTIDE SEQUENCE [LARGE SCALE GENOMIC DNA]</scope>
</reference>
<dbReference type="PROSITE" id="PS00421">
    <property type="entry name" value="TM4_1"/>
    <property type="match status" value="1"/>
</dbReference>
<evidence type="ECO:0000256" key="7">
    <source>
        <dbReference type="SAM" id="MobiDB-lite"/>
    </source>
</evidence>
<dbReference type="InterPro" id="IPR018503">
    <property type="entry name" value="Tetraspanin_CS"/>
</dbReference>
<dbReference type="Gene3D" id="1.10.1450.10">
    <property type="entry name" value="Tetraspanin"/>
    <property type="match status" value="1"/>
</dbReference>
<feature type="transmembrane region" description="Helical" evidence="8">
    <location>
        <begin position="352"/>
        <end position="371"/>
    </location>
</feature>
<evidence type="ECO:0000256" key="2">
    <source>
        <dbReference type="ARBA" id="ARBA00006840"/>
    </source>
</evidence>
<keyword evidence="3 8" id="KW-0812">Transmembrane</keyword>
<evidence type="ECO:0000256" key="6">
    <source>
        <dbReference type="ARBA" id="ARBA00023180"/>
    </source>
</evidence>
<dbReference type="CDD" id="cd03165">
    <property type="entry name" value="NET-5_like_LEL"/>
    <property type="match status" value="1"/>
</dbReference>
<dbReference type="GeneTree" id="ENSGT00940000158225"/>
<comment type="subcellular location">
    <subcellularLocation>
        <location evidence="1">Membrane</location>
        <topology evidence="1">Multi-pass membrane protein</topology>
    </subcellularLocation>
</comment>
<dbReference type="PRINTS" id="PR00259">
    <property type="entry name" value="TMFOUR"/>
</dbReference>
<dbReference type="InterPro" id="IPR018499">
    <property type="entry name" value="Tetraspanin/Peripherin"/>
</dbReference>
<dbReference type="PANTHER" id="PTHR19282">
    <property type="entry name" value="TETRASPANIN"/>
    <property type="match status" value="1"/>
</dbReference>
<keyword evidence="4 8" id="KW-1133">Transmembrane helix</keyword>
<dbReference type="InterPro" id="IPR008952">
    <property type="entry name" value="Tetraspanin_EC2_sf"/>
</dbReference>
<evidence type="ECO:0000256" key="8">
    <source>
        <dbReference type="SAM" id="Phobius"/>
    </source>
</evidence>
<evidence type="ECO:0000313" key="10">
    <source>
        <dbReference type="Proteomes" id="UP000823872"/>
    </source>
</evidence>
<evidence type="ECO:0000256" key="3">
    <source>
        <dbReference type="ARBA" id="ARBA00022692"/>
    </source>
</evidence>
<evidence type="ECO:0000256" key="4">
    <source>
        <dbReference type="ARBA" id="ARBA00022989"/>
    </source>
</evidence>
<feature type="compositionally biased region" description="Gly residues" evidence="7">
    <location>
        <begin position="108"/>
        <end position="122"/>
    </location>
</feature>
<dbReference type="PANTHER" id="PTHR19282:SF41">
    <property type="entry name" value="TETRASPANIN-9"/>
    <property type="match status" value="1"/>
</dbReference>
<organism evidence="9 10">
    <name type="scientific">Felis catus</name>
    <name type="common">Cat</name>
    <name type="synonym">Felis silvestris catus</name>
    <dbReference type="NCBI Taxonomy" id="9685"/>
    <lineage>
        <taxon>Eukaryota</taxon>
        <taxon>Metazoa</taxon>
        <taxon>Chordata</taxon>
        <taxon>Craniata</taxon>
        <taxon>Vertebrata</taxon>
        <taxon>Euteleostomi</taxon>
        <taxon>Mammalia</taxon>
        <taxon>Eutheria</taxon>
        <taxon>Laurasiatheria</taxon>
        <taxon>Carnivora</taxon>
        <taxon>Feliformia</taxon>
        <taxon>Felidae</taxon>
        <taxon>Felinae</taxon>
        <taxon>Felis</taxon>
    </lineage>
</organism>
<feature type="compositionally biased region" description="Low complexity" evidence="7">
    <location>
        <begin position="77"/>
        <end position="107"/>
    </location>
</feature>
<feature type="transmembrane region" description="Helical" evidence="8">
    <location>
        <begin position="312"/>
        <end position="331"/>
    </location>
</feature>
<feature type="compositionally biased region" description="Gly residues" evidence="7">
    <location>
        <begin position="252"/>
        <end position="262"/>
    </location>
</feature>